<dbReference type="AlphaFoldDB" id="A0A1H6FH78"/>
<organism evidence="9 10">
    <name type="scientific">Candidatus Venteria ishoeyi</name>
    <dbReference type="NCBI Taxonomy" id="1899563"/>
    <lineage>
        <taxon>Bacteria</taxon>
        <taxon>Pseudomonadati</taxon>
        <taxon>Pseudomonadota</taxon>
        <taxon>Gammaproteobacteria</taxon>
        <taxon>Thiotrichales</taxon>
        <taxon>Thiotrichaceae</taxon>
        <taxon>Venteria</taxon>
    </lineage>
</organism>
<keyword evidence="4" id="KW-1003">Cell membrane</keyword>
<evidence type="ECO:0000256" key="1">
    <source>
        <dbReference type="ARBA" id="ARBA00004651"/>
    </source>
</evidence>
<feature type="transmembrane region" description="Helical" evidence="8">
    <location>
        <begin position="243"/>
        <end position="267"/>
    </location>
</feature>
<comment type="similarity">
    <text evidence="2">Belongs to the autoinducer-2 exporter (AI-2E) (TC 2.A.86) family.</text>
</comment>
<dbReference type="PANTHER" id="PTHR21716:SF53">
    <property type="entry name" value="PERMEASE PERM-RELATED"/>
    <property type="match status" value="1"/>
</dbReference>
<evidence type="ECO:0000256" key="4">
    <source>
        <dbReference type="ARBA" id="ARBA00022475"/>
    </source>
</evidence>
<dbReference type="EMBL" id="FMSV02000548">
    <property type="protein sequence ID" value="SEH08354.1"/>
    <property type="molecule type" value="Genomic_DNA"/>
</dbReference>
<reference evidence="9 10" key="1">
    <citation type="submission" date="2016-10" db="EMBL/GenBank/DDBJ databases">
        <authorList>
            <person name="de Groot N.N."/>
        </authorList>
    </citation>
    <scope>NUCLEOTIDE SEQUENCE [LARGE SCALE GENOMIC DNA]</scope>
    <source>
        <strain evidence="9">MBHS1</strain>
    </source>
</reference>
<feature type="transmembrane region" description="Helical" evidence="8">
    <location>
        <begin position="308"/>
        <end position="333"/>
    </location>
</feature>
<keyword evidence="6 8" id="KW-1133">Transmembrane helix</keyword>
<feature type="transmembrane region" description="Helical" evidence="8">
    <location>
        <begin position="71"/>
        <end position="93"/>
    </location>
</feature>
<dbReference type="PANTHER" id="PTHR21716">
    <property type="entry name" value="TRANSMEMBRANE PROTEIN"/>
    <property type="match status" value="1"/>
</dbReference>
<feature type="transmembrane region" description="Helical" evidence="8">
    <location>
        <begin position="157"/>
        <end position="178"/>
    </location>
</feature>
<feature type="transmembrane region" description="Helical" evidence="8">
    <location>
        <begin position="12"/>
        <end position="32"/>
    </location>
</feature>
<keyword evidence="3" id="KW-0813">Transport</keyword>
<dbReference type="GO" id="GO:0005886">
    <property type="term" value="C:plasma membrane"/>
    <property type="evidence" value="ECO:0007669"/>
    <property type="project" value="UniProtKB-SubCell"/>
</dbReference>
<evidence type="ECO:0000313" key="10">
    <source>
        <dbReference type="Proteomes" id="UP000236724"/>
    </source>
</evidence>
<keyword evidence="5 8" id="KW-0812">Transmembrane</keyword>
<proteinExistence type="inferred from homology"/>
<evidence type="ECO:0000256" key="8">
    <source>
        <dbReference type="SAM" id="Phobius"/>
    </source>
</evidence>
<dbReference type="Pfam" id="PF01594">
    <property type="entry name" value="AI-2E_transport"/>
    <property type="match status" value="1"/>
</dbReference>
<evidence type="ECO:0008006" key="11">
    <source>
        <dbReference type="Google" id="ProtNLM"/>
    </source>
</evidence>
<evidence type="ECO:0000256" key="3">
    <source>
        <dbReference type="ARBA" id="ARBA00022448"/>
    </source>
</evidence>
<comment type="subcellular location">
    <subcellularLocation>
        <location evidence="1">Cell membrane</location>
        <topology evidence="1">Multi-pass membrane protein</topology>
    </subcellularLocation>
</comment>
<evidence type="ECO:0000256" key="2">
    <source>
        <dbReference type="ARBA" id="ARBA00009773"/>
    </source>
</evidence>
<dbReference type="GO" id="GO:0055085">
    <property type="term" value="P:transmembrane transport"/>
    <property type="evidence" value="ECO:0007669"/>
    <property type="project" value="TreeGrafter"/>
</dbReference>
<feature type="transmembrane region" description="Helical" evidence="8">
    <location>
        <begin position="38"/>
        <end position="59"/>
    </location>
</feature>
<evidence type="ECO:0000256" key="6">
    <source>
        <dbReference type="ARBA" id="ARBA00022989"/>
    </source>
</evidence>
<accession>A0A1H6FH78</accession>
<keyword evidence="10" id="KW-1185">Reference proteome</keyword>
<evidence type="ECO:0000256" key="7">
    <source>
        <dbReference type="ARBA" id="ARBA00023136"/>
    </source>
</evidence>
<keyword evidence="7 8" id="KW-0472">Membrane</keyword>
<evidence type="ECO:0000313" key="9">
    <source>
        <dbReference type="EMBL" id="SEH08354.1"/>
    </source>
</evidence>
<dbReference type="RefSeq" id="WP_103921898.1">
    <property type="nucleotide sequence ID" value="NZ_FMSV02000548.1"/>
</dbReference>
<protein>
    <recommendedName>
        <fullName evidence="11">Pheromone autoinducer 2 transporter</fullName>
    </recommendedName>
</protein>
<evidence type="ECO:0000256" key="5">
    <source>
        <dbReference type="ARBA" id="ARBA00022692"/>
    </source>
</evidence>
<gene>
    <name evidence="9" type="ORF">MBHS_04245</name>
</gene>
<name>A0A1H6FH78_9GAMM</name>
<dbReference type="InterPro" id="IPR002549">
    <property type="entry name" value="AI-2E-like"/>
</dbReference>
<feature type="transmembrane region" description="Helical" evidence="8">
    <location>
        <begin position="218"/>
        <end position="237"/>
    </location>
</feature>
<dbReference type="OrthoDB" id="5562213at2"/>
<dbReference type="Proteomes" id="UP000236724">
    <property type="component" value="Unassembled WGS sequence"/>
</dbReference>
<sequence>MIQVLGVWFRRYLSHPQAVLLLILLLLGFTVIFTLGKILAPMFAALVISFLLEGSVCGLTKSIKTPRLLSVWSVFMAFMALLMFILLIMLPLLSLQLSQFLQEVPNWIMTGHSLLLQLPERYPDFFSIEQVDRIITDARSKTNDFAQMLLSYSINSMPLLITFLVYLVLVPVMVFFFMKDKTLILGWLKGFLPAEHTAAQRIWDEMNKQMGNYVRGKFYEILIVGSGSYVAFTFMGLNYAPLLGALVGLSVVVPYIGAAVVTFPVVLVAYFQWGWGSDFLWLSAVYFIIQALDGNVLVPLLFSEAVNLHPVAIIMAVLVFGGLWGFWGVFFAIPLATLVKALLAAWPRLSIEEDNFSSLPAPLSKKF</sequence>
<feature type="transmembrane region" description="Helical" evidence="8">
    <location>
        <begin position="279"/>
        <end position="302"/>
    </location>
</feature>